<organism evidence="1 2">
    <name type="scientific">Alienimonas chondri</name>
    <dbReference type="NCBI Taxonomy" id="2681879"/>
    <lineage>
        <taxon>Bacteria</taxon>
        <taxon>Pseudomonadati</taxon>
        <taxon>Planctomycetota</taxon>
        <taxon>Planctomycetia</taxon>
        <taxon>Planctomycetales</taxon>
        <taxon>Planctomycetaceae</taxon>
        <taxon>Alienimonas</taxon>
    </lineage>
</organism>
<evidence type="ECO:0008006" key="3">
    <source>
        <dbReference type="Google" id="ProtNLM"/>
    </source>
</evidence>
<sequence>MQASPETIVLPPDLLEEAVRAAERRGIGVNAWVSECVRASLPRPWPPATPDPNDPLFADAAIYEGDGPTDMAERHDDYLYGPIVESGETDAAS</sequence>
<reference evidence="1 2" key="1">
    <citation type="journal article" date="2020" name="Syst. Appl. Microbiol.">
        <title>Alienimonas chondri sp. nov., a novel planctomycete isolated from the biofilm of the red alga Chondrus crispus.</title>
        <authorList>
            <person name="Vitorino I."/>
            <person name="Albuquerque L."/>
            <person name="Wiegand S."/>
            <person name="Kallscheuer N."/>
            <person name="da Costa M.S."/>
            <person name="Lobo-da-Cunha A."/>
            <person name="Jogler C."/>
            <person name="Lage O.M."/>
        </authorList>
    </citation>
    <scope>NUCLEOTIDE SEQUENCE [LARGE SCALE GENOMIC DNA]</scope>
    <source>
        <strain evidence="1 2">LzC2</strain>
    </source>
</reference>
<comment type="caution">
    <text evidence="1">The sequence shown here is derived from an EMBL/GenBank/DDBJ whole genome shotgun (WGS) entry which is preliminary data.</text>
</comment>
<dbReference type="RefSeq" id="WP_171189116.1">
    <property type="nucleotide sequence ID" value="NZ_WTPX01000134.1"/>
</dbReference>
<evidence type="ECO:0000313" key="1">
    <source>
        <dbReference type="EMBL" id="NNJ27258.1"/>
    </source>
</evidence>
<gene>
    <name evidence="1" type="ORF">LzC2_33590</name>
</gene>
<dbReference type="Proteomes" id="UP000609651">
    <property type="component" value="Unassembled WGS sequence"/>
</dbReference>
<protein>
    <recommendedName>
        <fullName evidence="3">CopG family transcriptional regulator</fullName>
    </recommendedName>
</protein>
<keyword evidence="2" id="KW-1185">Reference proteome</keyword>
<evidence type="ECO:0000313" key="2">
    <source>
        <dbReference type="Proteomes" id="UP000609651"/>
    </source>
</evidence>
<proteinExistence type="predicted"/>
<accession>A0ABX1VHE1</accession>
<name>A0ABX1VHE1_9PLAN</name>
<dbReference type="EMBL" id="WTPX01000134">
    <property type="protein sequence ID" value="NNJ27258.1"/>
    <property type="molecule type" value="Genomic_DNA"/>
</dbReference>